<dbReference type="FunFam" id="1.10.10.10:FF:000057">
    <property type="entry name" value="Heat shock transcription factor 1"/>
    <property type="match status" value="1"/>
</dbReference>
<evidence type="ECO:0000256" key="4">
    <source>
        <dbReference type="ARBA" id="ARBA00023015"/>
    </source>
</evidence>
<dbReference type="InterPro" id="IPR036388">
    <property type="entry name" value="WH-like_DNA-bd_sf"/>
</dbReference>
<dbReference type="Pfam" id="PF00447">
    <property type="entry name" value="HSF_DNA-bind"/>
    <property type="match status" value="1"/>
</dbReference>
<comment type="subcellular location">
    <subcellularLocation>
        <location evidence="1">Nucleus</location>
    </subcellularLocation>
</comment>
<comment type="caution">
    <text evidence="15">The sequence shown here is derived from an EMBL/GenBank/DDBJ whole genome shotgun (WGS) entry which is preliminary data.</text>
</comment>
<evidence type="ECO:0000256" key="6">
    <source>
        <dbReference type="ARBA" id="ARBA00023125"/>
    </source>
</evidence>
<feature type="compositionally biased region" description="Polar residues" evidence="13">
    <location>
        <begin position="28"/>
        <end position="37"/>
    </location>
</feature>
<evidence type="ECO:0000256" key="5">
    <source>
        <dbReference type="ARBA" id="ARBA00023016"/>
    </source>
</evidence>
<evidence type="ECO:0000256" key="13">
    <source>
        <dbReference type="SAM" id="MobiDB-lite"/>
    </source>
</evidence>
<dbReference type="Proteomes" id="UP001237642">
    <property type="component" value="Unassembled WGS sequence"/>
</dbReference>
<feature type="compositionally biased region" description="Polar residues" evidence="13">
    <location>
        <begin position="462"/>
        <end position="479"/>
    </location>
</feature>
<feature type="region of interest" description="Disordered" evidence="13">
    <location>
        <begin position="554"/>
        <end position="584"/>
    </location>
</feature>
<dbReference type="GO" id="GO:0003700">
    <property type="term" value="F:DNA-binding transcription factor activity"/>
    <property type="evidence" value="ECO:0007669"/>
    <property type="project" value="InterPro"/>
</dbReference>
<dbReference type="EMBL" id="JAUIZM010000006">
    <property type="protein sequence ID" value="KAK1378539.1"/>
    <property type="molecule type" value="Genomic_DNA"/>
</dbReference>
<dbReference type="CDD" id="cd07521">
    <property type="entry name" value="HAD_FCP1-like"/>
    <property type="match status" value="1"/>
</dbReference>
<evidence type="ECO:0000256" key="8">
    <source>
        <dbReference type="ARBA" id="ARBA00023242"/>
    </source>
</evidence>
<dbReference type="PROSITE" id="PS00434">
    <property type="entry name" value="HSF_DOMAIN"/>
    <property type="match status" value="1"/>
</dbReference>
<keyword evidence="6" id="KW-0238">DNA-binding</keyword>
<dbReference type="PANTHER" id="PTHR10015">
    <property type="entry name" value="HEAT SHOCK TRANSCRIPTION FACTOR"/>
    <property type="match status" value="1"/>
</dbReference>
<dbReference type="SUPFAM" id="SSF46785">
    <property type="entry name" value="Winged helix' DNA-binding domain"/>
    <property type="match status" value="1"/>
</dbReference>
<dbReference type="AlphaFoldDB" id="A0AAD8I4Z3"/>
<dbReference type="Pfam" id="PF03031">
    <property type="entry name" value="NIF"/>
    <property type="match status" value="1"/>
</dbReference>
<keyword evidence="7" id="KW-0804">Transcription</keyword>
<reference evidence="15" key="1">
    <citation type="submission" date="2023-02" db="EMBL/GenBank/DDBJ databases">
        <title>Genome of toxic invasive species Heracleum sosnowskyi carries increased number of genes despite the absence of recent whole-genome duplications.</title>
        <authorList>
            <person name="Schelkunov M."/>
            <person name="Shtratnikova V."/>
            <person name="Makarenko M."/>
            <person name="Klepikova A."/>
            <person name="Omelchenko D."/>
            <person name="Novikova G."/>
            <person name="Obukhova E."/>
            <person name="Bogdanov V."/>
            <person name="Penin A."/>
            <person name="Logacheva M."/>
        </authorList>
    </citation>
    <scope>NUCLEOTIDE SEQUENCE</scope>
    <source>
        <strain evidence="15">Hsosn_3</strain>
        <tissue evidence="15">Leaf</tissue>
    </source>
</reference>
<keyword evidence="8" id="KW-0539">Nucleus</keyword>
<dbReference type="InterPro" id="IPR000232">
    <property type="entry name" value="HSF_DNA-bd"/>
</dbReference>
<evidence type="ECO:0000313" key="15">
    <source>
        <dbReference type="EMBL" id="KAK1378539.1"/>
    </source>
</evidence>
<evidence type="ECO:0000259" key="14">
    <source>
        <dbReference type="PROSITE" id="PS50969"/>
    </source>
</evidence>
<organism evidence="15 16">
    <name type="scientific">Heracleum sosnowskyi</name>
    <dbReference type="NCBI Taxonomy" id="360622"/>
    <lineage>
        <taxon>Eukaryota</taxon>
        <taxon>Viridiplantae</taxon>
        <taxon>Streptophyta</taxon>
        <taxon>Embryophyta</taxon>
        <taxon>Tracheophyta</taxon>
        <taxon>Spermatophyta</taxon>
        <taxon>Magnoliopsida</taxon>
        <taxon>eudicotyledons</taxon>
        <taxon>Gunneridae</taxon>
        <taxon>Pentapetalae</taxon>
        <taxon>asterids</taxon>
        <taxon>campanulids</taxon>
        <taxon>Apiales</taxon>
        <taxon>Apiaceae</taxon>
        <taxon>Apioideae</taxon>
        <taxon>apioid superclade</taxon>
        <taxon>Tordylieae</taxon>
        <taxon>Tordyliinae</taxon>
        <taxon>Heracleum</taxon>
    </lineage>
</organism>
<keyword evidence="4" id="KW-0805">Transcription regulation</keyword>
<dbReference type="Gene3D" id="3.40.50.1000">
    <property type="entry name" value="HAD superfamily/HAD-like"/>
    <property type="match status" value="1"/>
</dbReference>
<sequence>MVSRTIRRTPTKSINDCRTRRRTRRRNQNSPLKSAASNVVASINKSISTCHRRLIKIFAKLTRIGTPKRSPRKKGYRALKQVAAGDICRSLFVGKPLPPVLPPERKTVFLDLDETLIHSSPEMPPGKFDFVVRPAIDGRRVEFFVSKRPFVDEFLDNLSKNYEIVIFTAGIEEYASLVIDKIDRNKVISHRLYRDSCKENDGKFVKDLSELGRDMKRVVLVDDNPNSYEFQPDNAIRIKPFIDDFEDCELNKVMEFLQGCDCFDDMRVAVKQFNLVSDDDHLRIEQVLDRRTSARSSHKGTVGKRLEQLNFLVVEEPHFIFTCSRASINCKIQVLDFCFSQERLNIGFERELMMMDEGQGNSTALPPFIAKTYEMVDDLSTDPIVSWSLNNRSFVVWDPPEFSRILLPRFFKHNNFSSFIRQLNTYGFRKVDPEQWEFANEDFVRGEPLLLKNIHRRKPVHSHSTQNLHGQGGSLSPLSDSERRGYKEDIERLRYEKETMHVELQRQQQEKQQLELQMVILTERVQRMEQRQTDVISSLAETLNKPALAMSLLPKSEEIHERKRRLPRKSSWQDDGSSEDDQMSIPQDFIKVTSGFNEELLERLEISLTYWENVAKDVAMVSVPDSPSIDFDQSTSIANSPAISYTDLAIENSEIDMNSEPSRAIVPEVSILKKEAAGSLSNSPTGANDGFWEQFLTDSVDSTDGPEVHSKRKHIEIRKDGSQAVDHENFWLNMRSINNLTDKLGQLAPAQRT</sequence>
<dbReference type="GO" id="GO:0016791">
    <property type="term" value="F:phosphatase activity"/>
    <property type="evidence" value="ECO:0007669"/>
    <property type="project" value="InterPro"/>
</dbReference>
<dbReference type="NCBIfam" id="TIGR02251">
    <property type="entry name" value="HIF-SF_euk"/>
    <property type="match status" value="1"/>
</dbReference>
<evidence type="ECO:0000256" key="2">
    <source>
        <dbReference type="ARBA" id="ARBA00006403"/>
    </source>
</evidence>
<feature type="region of interest" description="Disordered" evidence="13">
    <location>
        <begin position="460"/>
        <end position="482"/>
    </location>
</feature>
<dbReference type="Gene3D" id="1.10.10.10">
    <property type="entry name" value="Winged helix-like DNA-binding domain superfamily/Winged helix DNA-binding domain"/>
    <property type="match status" value="1"/>
</dbReference>
<dbReference type="GO" id="GO:0005634">
    <property type="term" value="C:nucleus"/>
    <property type="evidence" value="ECO:0007669"/>
    <property type="project" value="UniProtKB-SubCell"/>
</dbReference>
<evidence type="ECO:0000256" key="9">
    <source>
        <dbReference type="ARBA" id="ARBA00055747"/>
    </source>
</evidence>
<dbReference type="FunFam" id="3.40.50.1000:FF:000093">
    <property type="entry name" value="NLI interacting factor-like phosphatase family protein"/>
    <property type="match status" value="1"/>
</dbReference>
<gene>
    <name evidence="15" type="ORF">POM88_025283</name>
</gene>
<evidence type="ECO:0000313" key="16">
    <source>
        <dbReference type="Proteomes" id="UP001237642"/>
    </source>
</evidence>
<keyword evidence="3" id="KW-0597">Phosphoprotein</keyword>
<dbReference type="PRINTS" id="PR00056">
    <property type="entry name" value="HSFDOMAIN"/>
</dbReference>
<reference evidence="15" key="2">
    <citation type="submission" date="2023-05" db="EMBL/GenBank/DDBJ databases">
        <authorList>
            <person name="Schelkunov M.I."/>
        </authorList>
    </citation>
    <scope>NUCLEOTIDE SEQUENCE</scope>
    <source>
        <strain evidence="15">Hsosn_3</strain>
        <tissue evidence="15">Leaf</tissue>
    </source>
</reference>
<evidence type="ECO:0000256" key="10">
    <source>
        <dbReference type="ARBA" id="ARBA00081483"/>
    </source>
</evidence>
<keyword evidence="16" id="KW-1185">Reference proteome</keyword>
<dbReference type="GO" id="GO:0000978">
    <property type="term" value="F:RNA polymerase II cis-regulatory region sequence-specific DNA binding"/>
    <property type="evidence" value="ECO:0007669"/>
    <property type="project" value="TreeGrafter"/>
</dbReference>
<dbReference type="InterPro" id="IPR036412">
    <property type="entry name" value="HAD-like_sf"/>
</dbReference>
<dbReference type="InterPro" id="IPR011948">
    <property type="entry name" value="Dullard_phosphatase"/>
</dbReference>
<feature type="domain" description="FCP1 homology" evidence="14">
    <location>
        <begin position="101"/>
        <end position="260"/>
    </location>
</feature>
<comment type="similarity">
    <text evidence="2 11">Belongs to the HSF family.</text>
</comment>
<dbReference type="InterPro" id="IPR004274">
    <property type="entry name" value="FCP1_dom"/>
</dbReference>
<dbReference type="SMART" id="SM00577">
    <property type="entry name" value="CPDc"/>
    <property type="match status" value="1"/>
</dbReference>
<dbReference type="PROSITE" id="PS50969">
    <property type="entry name" value="FCP1"/>
    <property type="match status" value="1"/>
</dbReference>
<feature type="compositionally biased region" description="Basic residues" evidence="13">
    <location>
        <begin position="1"/>
        <end position="10"/>
    </location>
</feature>
<keyword evidence="12" id="KW-0175">Coiled coil</keyword>
<dbReference type="SMART" id="SM00415">
    <property type="entry name" value="HSF"/>
    <property type="match status" value="1"/>
</dbReference>
<accession>A0AAD8I4Z3</accession>
<evidence type="ECO:0000256" key="7">
    <source>
        <dbReference type="ARBA" id="ARBA00023163"/>
    </source>
</evidence>
<evidence type="ECO:0000256" key="11">
    <source>
        <dbReference type="RuleBase" id="RU004020"/>
    </source>
</evidence>
<dbReference type="GO" id="GO:0034605">
    <property type="term" value="P:cellular response to heat"/>
    <property type="evidence" value="ECO:0007669"/>
    <property type="project" value="TreeGrafter"/>
</dbReference>
<comment type="function">
    <text evidence="9">DNA-binding protein that specifically binds heat shock promoter elements (HSE) and activates transcription.</text>
</comment>
<evidence type="ECO:0000256" key="3">
    <source>
        <dbReference type="ARBA" id="ARBA00022553"/>
    </source>
</evidence>
<dbReference type="SUPFAM" id="SSF56784">
    <property type="entry name" value="HAD-like"/>
    <property type="match status" value="1"/>
</dbReference>
<keyword evidence="5" id="KW-0346">Stress response</keyword>
<proteinExistence type="inferred from homology"/>
<protein>
    <recommendedName>
        <fullName evidence="10">Heat stress transcription factor</fullName>
    </recommendedName>
</protein>
<name>A0AAD8I4Z3_9APIA</name>
<evidence type="ECO:0000256" key="12">
    <source>
        <dbReference type="SAM" id="Coils"/>
    </source>
</evidence>
<dbReference type="InterPro" id="IPR036390">
    <property type="entry name" value="WH_DNA-bd_sf"/>
</dbReference>
<evidence type="ECO:0000256" key="1">
    <source>
        <dbReference type="ARBA" id="ARBA00004123"/>
    </source>
</evidence>
<dbReference type="InterPro" id="IPR023214">
    <property type="entry name" value="HAD_sf"/>
</dbReference>
<dbReference type="PANTHER" id="PTHR10015:SF161">
    <property type="entry name" value="HEAT STRESS TRANSCRIPTION FACTOR A-4A"/>
    <property type="match status" value="1"/>
</dbReference>
<dbReference type="GO" id="GO:0006357">
    <property type="term" value="P:regulation of transcription by RNA polymerase II"/>
    <property type="evidence" value="ECO:0007669"/>
    <property type="project" value="TreeGrafter"/>
</dbReference>
<feature type="region of interest" description="Disordered" evidence="13">
    <location>
        <begin position="1"/>
        <end position="37"/>
    </location>
</feature>
<feature type="coiled-coil region" evidence="12">
    <location>
        <begin position="490"/>
        <end position="531"/>
    </location>
</feature>